<dbReference type="AlphaFoldDB" id="A0A128A5P0"/>
<dbReference type="Proteomes" id="UP000196239">
    <property type="component" value="Chromosome 1"/>
</dbReference>
<accession>A0A128A5P0</accession>
<reference evidence="2" key="1">
    <citation type="submission" date="2015-10" db="EMBL/GenBank/DDBJ databases">
        <authorList>
            <person name="Lehtovirta-Morley L.E."/>
            <person name="Vieille C."/>
        </authorList>
    </citation>
    <scope>NUCLEOTIDE SEQUENCE [LARGE SCALE GENOMIC DNA]</scope>
</reference>
<dbReference type="KEGG" id="ndv:NDEV_1889"/>
<gene>
    <name evidence="1" type="ORF">NDEV_1889</name>
</gene>
<organism evidence="1 2">
    <name type="scientific">Nitrosotalea devaniterrae</name>
    <dbReference type="NCBI Taxonomy" id="1078905"/>
    <lineage>
        <taxon>Archaea</taxon>
        <taxon>Nitrososphaerota</taxon>
        <taxon>Nitrososphaeria</taxon>
        <taxon>Nitrosotaleales</taxon>
        <taxon>Nitrosotaleaceae</taxon>
        <taxon>Nitrosotalea</taxon>
    </lineage>
</organism>
<keyword evidence="2" id="KW-1185">Reference proteome</keyword>
<name>A0A128A5P0_9ARCH</name>
<evidence type="ECO:0000313" key="1">
    <source>
        <dbReference type="EMBL" id="CUR52651.1"/>
    </source>
</evidence>
<dbReference type="EMBL" id="LN890280">
    <property type="protein sequence ID" value="CUR52651.1"/>
    <property type="molecule type" value="Genomic_DNA"/>
</dbReference>
<evidence type="ECO:0000313" key="2">
    <source>
        <dbReference type="Proteomes" id="UP000196239"/>
    </source>
</evidence>
<sequence length="125" mass="14318">MIYQVPEQKKIMPQQGFKTLTIHEDVANKLIKIAKEYKNIDYSIGISECVELLLDLRDTALEHGIRFQSLAYHDDHVIIMDYKLKKSVKVYYKKGKVECSLHKNDECSHAGFAYSLGTVQGIIAL</sequence>
<protein>
    <submittedName>
        <fullName evidence="1">Uncharacterized protein</fullName>
    </submittedName>
</protein>
<proteinExistence type="predicted"/>